<gene>
    <name evidence="1" type="ORF">MANES_06G135300</name>
</gene>
<sequence length="74" mass="8282">MVGQLFSACILKCICCCRSNLGIVYKGYYLNALPAFSICLDAWQVFLRVSSNIREEYYFIGSSNARVSTIKVLG</sequence>
<protein>
    <submittedName>
        <fullName evidence="1">Uncharacterized protein</fullName>
    </submittedName>
</protein>
<dbReference type="EMBL" id="CM004392">
    <property type="protein sequence ID" value="OAY48148.1"/>
    <property type="molecule type" value="Genomic_DNA"/>
</dbReference>
<accession>A0A2C9VQI4</accession>
<proteinExistence type="predicted"/>
<dbReference type="AlphaFoldDB" id="A0A2C9VQI4"/>
<evidence type="ECO:0000313" key="1">
    <source>
        <dbReference type="EMBL" id="OAY48148.1"/>
    </source>
</evidence>
<name>A0A2C9VQI4_MANES</name>
<reference evidence="1" key="1">
    <citation type="submission" date="2016-02" db="EMBL/GenBank/DDBJ databases">
        <title>WGS assembly of Manihot esculenta.</title>
        <authorList>
            <person name="Bredeson J.V."/>
            <person name="Prochnik S.E."/>
            <person name="Lyons J.B."/>
            <person name="Schmutz J."/>
            <person name="Grimwood J."/>
            <person name="Vrebalov J."/>
            <person name="Bart R.S."/>
            <person name="Amuge T."/>
            <person name="Ferguson M.E."/>
            <person name="Green R."/>
            <person name="Putnam N."/>
            <person name="Stites J."/>
            <person name="Rounsley S."/>
            <person name="Rokhsar D.S."/>
        </authorList>
    </citation>
    <scope>NUCLEOTIDE SEQUENCE [LARGE SCALE GENOMIC DNA]</scope>
    <source>
        <tissue evidence="1">Leaf</tissue>
    </source>
</reference>
<organism evidence="1">
    <name type="scientific">Manihot esculenta</name>
    <name type="common">Cassava</name>
    <name type="synonym">Jatropha manihot</name>
    <dbReference type="NCBI Taxonomy" id="3983"/>
    <lineage>
        <taxon>Eukaryota</taxon>
        <taxon>Viridiplantae</taxon>
        <taxon>Streptophyta</taxon>
        <taxon>Embryophyta</taxon>
        <taxon>Tracheophyta</taxon>
        <taxon>Spermatophyta</taxon>
        <taxon>Magnoliopsida</taxon>
        <taxon>eudicotyledons</taxon>
        <taxon>Gunneridae</taxon>
        <taxon>Pentapetalae</taxon>
        <taxon>rosids</taxon>
        <taxon>fabids</taxon>
        <taxon>Malpighiales</taxon>
        <taxon>Euphorbiaceae</taxon>
        <taxon>Crotonoideae</taxon>
        <taxon>Manihoteae</taxon>
        <taxon>Manihot</taxon>
    </lineage>
</organism>